<reference evidence="1 2" key="2">
    <citation type="journal article" date="2022" name="Mol. Ecol. Resour.">
        <title>The genomes of chicory, endive, great burdock and yacon provide insights into Asteraceae paleo-polyploidization history and plant inulin production.</title>
        <authorList>
            <person name="Fan W."/>
            <person name="Wang S."/>
            <person name="Wang H."/>
            <person name="Wang A."/>
            <person name="Jiang F."/>
            <person name="Liu H."/>
            <person name="Zhao H."/>
            <person name="Xu D."/>
            <person name="Zhang Y."/>
        </authorList>
    </citation>
    <scope>NUCLEOTIDE SEQUENCE [LARGE SCALE GENOMIC DNA]</scope>
    <source>
        <strain evidence="2">cv. Punajuju</strain>
        <tissue evidence="1">Leaves</tissue>
    </source>
</reference>
<accession>A0ACB9CT15</accession>
<dbReference type="Proteomes" id="UP001055811">
    <property type="component" value="Linkage Group LG05"/>
</dbReference>
<organism evidence="1 2">
    <name type="scientific">Cichorium intybus</name>
    <name type="common">Chicory</name>
    <dbReference type="NCBI Taxonomy" id="13427"/>
    <lineage>
        <taxon>Eukaryota</taxon>
        <taxon>Viridiplantae</taxon>
        <taxon>Streptophyta</taxon>
        <taxon>Embryophyta</taxon>
        <taxon>Tracheophyta</taxon>
        <taxon>Spermatophyta</taxon>
        <taxon>Magnoliopsida</taxon>
        <taxon>eudicotyledons</taxon>
        <taxon>Gunneridae</taxon>
        <taxon>Pentapetalae</taxon>
        <taxon>asterids</taxon>
        <taxon>campanulids</taxon>
        <taxon>Asterales</taxon>
        <taxon>Asteraceae</taxon>
        <taxon>Cichorioideae</taxon>
        <taxon>Cichorieae</taxon>
        <taxon>Cichoriinae</taxon>
        <taxon>Cichorium</taxon>
    </lineage>
</organism>
<evidence type="ECO:0000313" key="1">
    <source>
        <dbReference type="EMBL" id="KAI3737381.1"/>
    </source>
</evidence>
<name>A0ACB9CT15_CICIN</name>
<evidence type="ECO:0000313" key="2">
    <source>
        <dbReference type="Proteomes" id="UP001055811"/>
    </source>
</evidence>
<proteinExistence type="predicted"/>
<gene>
    <name evidence="1" type="ORF">L2E82_27382</name>
</gene>
<sequence length="66" mass="7052">MPLIPHLPRRTPISAFSGYDSNKDAILQPNNLDSGDDNYAETSSISMTATMDTLGNLVLGNGSVKK</sequence>
<keyword evidence="2" id="KW-1185">Reference proteome</keyword>
<reference evidence="2" key="1">
    <citation type="journal article" date="2022" name="Mol. Ecol. Resour.">
        <title>The genomes of chicory, endive, great burdock and yacon provide insights into Asteraceae palaeo-polyploidization history and plant inulin production.</title>
        <authorList>
            <person name="Fan W."/>
            <person name="Wang S."/>
            <person name="Wang H."/>
            <person name="Wang A."/>
            <person name="Jiang F."/>
            <person name="Liu H."/>
            <person name="Zhao H."/>
            <person name="Xu D."/>
            <person name="Zhang Y."/>
        </authorList>
    </citation>
    <scope>NUCLEOTIDE SEQUENCE [LARGE SCALE GENOMIC DNA]</scope>
    <source>
        <strain evidence="2">cv. Punajuju</strain>
    </source>
</reference>
<dbReference type="EMBL" id="CM042013">
    <property type="protein sequence ID" value="KAI3737381.1"/>
    <property type="molecule type" value="Genomic_DNA"/>
</dbReference>
<comment type="caution">
    <text evidence="1">The sequence shown here is derived from an EMBL/GenBank/DDBJ whole genome shotgun (WGS) entry which is preliminary data.</text>
</comment>
<protein>
    <submittedName>
        <fullName evidence="1">Uncharacterized protein</fullName>
    </submittedName>
</protein>